<dbReference type="EMBL" id="CP118166">
    <property type="protein sequence ID" value="WDI30346.1"/>
    <property type="molecule type" value="Genomic_DNA"/>
</dbReference>
<reference evidence="2" key="1">
    <citation type="submission" date="2023-02" db="EMBL/GenBank/DDBJ databases">
        <title>Genome sequence of Hyphococcus flavus.</title>
        <authorList>
            <person name="Rong J.-C."/>
            <person name="Zhao Q."/>
            <person name="Yi M."/>
            <person name="Wu J.-Y."/>
        </authorList>
    </citation>
    <scope>NUCLEOTIDE SEQUENCE</scope>
    <source>
        <strain evidence="2">MCCC 1K03223</strain>
    </source>
</reference>
<gene>
    <name evidence="2" type="ORF">PUV54_10285</name>
</gene>
<accession>A0AAE9ZAR3</accession>
<dbReference type="InterPro" id="IPR036388">
    <property type="entry name" value="WH-like_DNA-bd_sf"/>
</dbReference>
<keyword evidence="3" id="KW-1185">Reference proteome</keyword>
<dbReference type="PIRSF" id="PIRSF019423">
    <property type="entry name" value="NMN_biosyn"/>
    <property type="match status" value="1"/>
</dbReference>
<dbReference type="Pfam" id="PF21906">
    <property type="entry name" value="WHD_NrtR"/>
    <property type="match status" value="1"/>
</dbReference>
<dbReference type="SUPFAM" id="SSF55811">
    <property type="entry name" value="Nudix"/>
    <property type="match status" value="1"/>
</dbReference>
<dbReference type="InterPro" id="IPR011213">
    <property type="entry name" value="NMN_biosyn"/>
</dbReference>
<name>A0AAE9ZAR3_9PROT</name>
<protein>
    <recommendedName>
        <fullName evidence="1">NrtR DNA-binding winged helix domain-containing protein</fullName>
    </recommendedName>
</protein>
<dbReference type="Gene3D" id="1.10.10.10">
    <property type="entry name" value="Winged helix-like DNA-binding domain superfamily/Winged helix DNA-binding domain"/>
    <property type="match status" value="1"/>
</dbReference>
<dbReference type="InterPro" id="IPR015797">
    <property type="entry name" value="NUDIX_hydrolase-like_dom_sf"/>
</dbReference>
<sequence>MPDAPSPSLATNVAIALNAVIAVVDGDQPKVLTVRGPDRTLALPYGPFDPERHRTFEIGVREWVERQTHVSLGYIEQLYTFGDKGREAPAAALAESIGERIVSVGYLALAPEAADLIGSDALWHDWYALFPWEDWRDGEPKVLRERIIPALNAWTARGRNADMKRDRMARLNLAFGLGGFNWEEERTLDRYELMYEAGIVIESWRDREAANLALPSGDRSEAKAIGHAMISDHRRILATAIGRLRGKLKYRPIIFEMVGSTFTLLQLQQTVEAIVGFKFHKQNFRRSVEKSGFVENTGETTSDQVGRPAALFRVNREGLKDRAASGLAIPRLRRAND</sequence>
<evidence type="ECO:0000259" key="1">
    <source>
        <dbReference type="Pfam" id="PF21906"/>
    </source>
</evidence>
<dbReference type="SUPFAM" id="SSF46785">
    <property type="entry name" value="Winged helix' DNA-binding domain"/>
    <property type="match status" value="1"/>
</dbReference>
<dbReference type="CDD" id="cd18873">
    <property type="entry name" value="NUDIX_NadM_like"/>
    <property type="match status" value="1"/>
</dbReference>
<dbReference type="InterPro" id="IPR054105">
    <property type="entry name" value="WHD_NrtR"/>
</dbReference>
<dbReference type="Proteomes" id="UP001214043">
    <property type="component" value="Chromosome"/>
</dbReference>
<evidence type="ECO:0000313" key="3">
    <source>
        <dbReference type="Proteomes" id="UP001214043"/>
    </source>
</evidence>
<dbReference type="Gene3D" id="3.90.79.10">
    <property type="entry name" value="Nucleoside Triphosphate Pyrophosphohydrolase"/>
    <property type="match status" value="1"/>
</dbReference>
<dbReference type="InterPro" id="IPR036390">
    <property type="entry name" value="WH_DNA-bd_sf"/>
</dbReference>
<feature type="domain" description="NrtR DNA-binding winged helix" evidence="1">
    <location>
        <begin position="255"/>
        <end position="313"/>
    </location>
</feature>
<evidence type="ECO:0000313" key="2">
    <source>
        <dbReference type="EMBL" id="WDI30346.1"/>
    </source>
</evidence>
<dbReference type="AlphaFoldDB" id="A0AAE9ZAR3"/>
<dbReference type="KEGG" id="hfl:PUV54_10285"/>
<organism evidence="2 3">
    <name type="scientific">Hyphococcus flavus</name>
    <dbReference type="NCBI Taxonomy" id="1866326"/>
    <lineage>
        <taxon>Bacteria</taxon>
        <taxon>Pseudomonadati</taxon>
        <taxon>Pseudomonadota</taxon>
        <taxon>Alphaproteobacteria</taxon>
        <taxon>Parvularculales</taxon>
        <taxon>Parvularculaceae</taxon>
        <taxon>Hyphococcus</taxon>
    </lineage>
</organism>
<proteinExistence type="predicted"/>
<dbReference type="RefSeq" id="WP_274492146.1">
    <property type="nucleotide sequence ID" value="NZ_CP118166.1"/>
</dbReference>